<evidence type="ECO:0008006" key="9">
    <source>
        <dbReference type="Google" id="ProtNLM"/>
    </source>
</evidence>
<sequence length="137" mass="15866">IVMVVGGPNERSDFHYNESEEFFYQLEGDMVLRIIEDGAQKDVEIREGDIYLLPPKIPHSPQRPANTIGLVIEKVRNENDKDGFLWFCENCTEKLHEEYFKLDDIVAQLPPIMEKVYASEELRTCKNCHHVMSVPGK</sequence>
<protein>
    <recommendedName>
        <fullName evidence="9">3-hydroxyanthranilate 3,4-dioxygenase</fullName>
    </recommendedName>
</protein>
<dbReference type="EMBL" id="UINC01231976">
    <property type="protein sequence ID" value="SVE64744.1"/>
    <property type="molecule type" value="Genomic_DNA"/>
</dbReference>
<dbReference type="GO" id="GO:0005506">
    <property type="term" value="F:iron ion binding"/>
    <property type="evidence" value="ECO:0007669"/>
    <property type="project" value="InterPro"/>
</dbReference>
<accession>A0A383F772</accession>
<keyword evidence="4" id="KW-0479">Metal-binding</keyword>
<evidence type="ECO:0000313" key="8">
    <source>
        <dbReference type="EMBL" id="SVE64744.1"/>
    </source>
</evidence>
<dbReference type="InterPro" id="IPR014710">
    <property type="entry name" value="RmlC-like_jellyroll"/>
</dbReference>
<dbReference type="AlphaFoldDB" id="A0A383F772"/>
<dbReference type="CDD" id="cd06123">
    <property type="entry name" value="cupin_HAO"/>
    <property type="match status" value="1"/>
</dbReference>
<evidence type="ECO:0000256" key="3">
    <source>
        <dbReference type="ARBA" id="ARBA00022642"/>
    </source>
</evidence>
<feature type="non-terminal residue" evidence="8">
    <location>
        <position position="1"/>
    </location>
</feature>
<keyword evidence="5" id="KW-0223">Dioxygenase</keyword>
<dbReference type="SUPFAM" id="SSF51182">
    <property type="entry name" value="RmlC-like cupins"/>
    <property type="match status" value="1"/>
</dbReference>
<comment type="function">
    <text evidence="2">Catalyzes the oxidative ring opening of 3-hydroxyanthranilate to 2-amino-3-carboxymuconate semialdehyde, which spontaneously cyclizes to quinolinate.</text>
</comment>
<dbReference type="GO" id="GO:0000334">
    <property type="term" value="F:3-hydroxyanthranilate 3,4-dioxygenase activity"/>
    <property type="evidence" value="ECO:0007669"/>
    <property type="project" value="InterPro"/>
</dbReference>
<reference evidence="8" key="1">
    <citation type="submission" date="2018-05" db="EMBL/GenBank/DDBJ databases">
        <authorList>
            <person name="Lanie J.A."/>
            <person name="Ng W.-L."/>
            <person name="Kazmierczak K.M."/>
            <person name="Andrzejewski T.M."/>
            <person name="Davidsen T.M."/>
            <person name="Wayne K.J."/>
            <person name="Tettelin H."/>
            <person name="Glass J.I."/>
            <person name="Rusch D."/>
            <person name="Podicherti R."/>
            <person name="Tsui H.-C.T."/>
            <person name="Winkler M.E."/>
        </authorList>
    </citation>
    <scope>NUCLEOTIDE SEQUENCE</scope>
</reference>
<dbReference type="PANTHER" id="PTHR15497:SF1">
    <property type="entry name" value="3-HYDROXYANTHRANILATE 3,4-DIOXYGENASE"/>
    <property type="match status" value="1"/>
</dbReference>
<dbReference type="Gene3D" id="2.60.120.10">
    <property type="entry name" value="Jelly Rolls"/>
    <property type="match status" value="1"/>
</dbReference>
<keyword evidence="7" id="KW-0408">Iron</keyword>
<dbReference type="Pfam" id="PF06052">
    <property type="entry name" value="3-HAO"/>
    <property type="match status" value="1"/>
</dbReference>
<proteinExistence type="predicted"/>
<dbReference type="InterPro" id="IPR011051">
    <property type="entry name" value="RmlC_Cupin_sf"/>
</dbReference>
<evidence type="ECO:0000256" key="5">
    <source>
        <dbReference type="ARBA" id="ARBA00022964"/>
    </source>
</evidence>
<comment type="cofactor">
    <cofactor evidence="1">
        <name>Fe(2+)</name>
        <dbReference type="ChEBI" id="CHEBI:29033"/>
    </cofactor>
</comment>
<dbReference type="GO" id="GO:0046874">
    <property type="term" value="P:quinolinate metabolic process"/>
    <property type="evidence" value="ECO:0007669"/>
    <property type="project" value="TreeGrafter"/>
</dbReference>
<dbReference type="InterPro" id="IPR010329">
    <property type="entry name" value="3hydroanth_dOase"/>
</dbReference>
<keyword evidence="6" id="KW-0560">Oxidoreductase</keyword>
<evidence type="ECO:0000256" key="7">
    <source>
        <dbReference type="ARBA" id="ARBA00023004"/>
    </source>
</evidence>
<evidence type="ECO:0000256" key="4">
    <source>
        <dbReference type="ARBA" id="ARBA00022723"/>
    </source>
</evidence>
<dbReference type="NCBIfam" id="TIGR03037">
    <property type="entry name" value="anthran_nbaC"/>
    <property type="match status" value="1"/>
</dbReference>
<keyword evidence="3" id="KW-0662">Pyridine nucleotide biosynthesis</keyword>
<dbReference type="PANTHER" id="PTHR15497">
    <property type="entry name" value="3-HYDROXYANTHRANILATE 3,4-DIOXYGENASE"/>
    <property type="match status" value="1"/>
</dbReference>
<evidence type="ECO:0000256" key="2">
    <source>
        <dbReference type="ARBA" id="ARBA00002752"/>
    </source>
</evidence>
<dbReference type="GO" id="GO:0005737">
    <property type="term" value="C:cytoplasm"/>
    <property type="evidence" value="ECO:0007669"/>
    <property type="project" value="TreeGrafter"/>
</dbReference>
<evidence type="ECO:0000256" key="1">
    <source>
        <dbReference type="ARBA" id="ARBA00001954"/>
    </source>
</evidence>
<name>A0A383F772_9ZZZZ</name>
<gene>
    <name evidence="8" type="ORF">METZ01_LOCUS517598</name>
</gene>
<organism evidence="8">
    <name type="scientific">marine metagenome</name>
    <dbReference type="NCBI Taxonomy" id="408172"/>
    <lineage>
        <taxon>unclassified sequences</taxon>
        <taxon>metagenomes</taxon>
        <taxon>ecological metagenomes</taxon>
    </lineage>
</organism>
<evidence type="ECO:0000256" key="6">
    <source>
        <dbReference type="ARBA" id="ARBA00023002"/>
    </source>
</evidence>
<dbReference type="GO" id="GO:0034354">
    <property type="term" value="P:'de novo' NAD+ biosynthetic process from L-tryptophan"/>
    <property type="evidence" value="ECO:0007669"/>
    <property type="project" value="TreeGrafter"/>
</dbReference>